<accession>A0A251XP17</accession>
<feature type="compositionally biased region" description="Polar residues" evidence="1">
    <location>
        <begin position="1"/>
        <end position="25"/>
    </location>
</feature>
<name>A0A251XP17_CLAMM</name>
<comment type="caution">
    <text evidence="2">The sequence shown here is derived from an EMBL/GenBank/DDBJ whole genome shotgun (WGS) entry which is preliminary data.</text>
</comment>
<evidence type="ECO:0000313" key="2">
    <source>
        <dbReference type="EMBL" id="OUE04943.1"/>
    </source>
</evidence>
<proteinExistence type="predicted"/>
<feature type="region of interest" description="Disordered" evidence="1">
    <location>
        <begin position="1"/>
        <end position="33"/>
    </location>
</feature>
<sequence length="64" mass="6910">METMSSMPMLRSSSTIAVGSGQNSSSKRRSPIFGQWKKSATMTSIGSPRLVCSRATSSSCSWFQ</sequence>
<dbReference type="EMBL" id="MDHH01000001">
    <property type="protein sequence ID" value="OUE04943.1"/>
    <property type="molecule type" value="Genomic_DNA"/>
</dbReference>
<evidence type="ECO:0000313" key="3">
    <source>
        <dbReference type="Proteomes" id="UP000195062"/>
    </source>
</evidence>
<organism evidence="2 3">
    <name type="scientific">Clavibacter michiganensis subsp. michiganensis</name>
    <dbReference type="NCBI Taxonomy" id="33013"/>
    <lineage>
        <taxon>Bacteria</taxon>
        <taxon>Bacillati</taxon>
        <taxon>Actinomycetota</taxon>
        <taxon>Actinomycetes</taxon>
        <taxon>Micrococcales</taxon>
        <taxon>Microbacteriaceae</taxon>
        <taxon>Clavibacter</taxon>
    </lineage>
</organism>
<dbReference type="AlphaFoldDB" id="A0A251XP17"/>
<keyword evidence="3" id="KW-1185">Reference proteome</keyword>
<dbReference type="Proteomes" id="UP000195062">
    <property type="component" value="Unassembled WGS sequence"/>
</dbReference>
<gene>
    <name evidence="2" type="ORF">CMMCAS07_08335</name>
</gene>
<reference evidence="2 3" key="1">
    <citation type="submission" date="2016-08" db="EMBL/GenBank/DDBJ databases">
        <title>Genome sequence of Clavibacter michiganensis subsp. michiganensis strain CASJ007.</title>
        <authorList>
            <person name="Thapa S.P."/>
            <person name="Coaker G."/>
        </authorList>
    </citation>
    <scope>NUCLEOTIDE SEQUENCE [LARGE SCALE GENOMIC DNA]</scope>
    <source>
        <strain evidence="2">CASJ007</strain>
    </source>
</reference>
<evidence type="ECO:0000256" key="1">
    <source>
        <dbReference type="SAM" id="MobiDB-lite"/>
    </source>
</evidence>
<protein>
    <submittedName>
        <fullName evidence="2">Uncharacterized protein</fullName>
    </submittedName>
</protein>